<gene>
    <name evidence="4" type="ORF">SAMN02745111_02452</name>
</gene>
<evidence type="ECO:0000256" key="1">
    <source>
        <dbReference type="PIRSR" id="PIRSR640198-1"/>
    </source>
</evidence>
<proteinExistence type="predicted"/>
<evidence type="ECO:0000313" key="5">
    <source>
        <dbReference type="Proteomes" id="UP000190814"/>
    </source>
</evidence>
<feature type="domain" description="Fido" evidence="3">
    <location>
        <begin position="96"/>
        <end position="230"/>
    </location>
</feature>
<dbReference type="InterPro" id="IPR003812">
    <property type="entry name" value="Fido"/>
</dbReference>
<dbReference type="RefSeq" id="WP_078767245.1">
    <property type="nucleotide sequence ID" value="NZ_FUXZ01000031.1"/>
</dbReference>
<reference evidence="4 5" key="1">
    <citation type="submission" date="2017-02" db="EMBL/GenBank/DDBJ databases">
        <authorList>
            <person name="Peterson S.W."/>
        </authorList>
    </citation>
    <scope>NUCLEOTIDE SEQUENCE [LARGE SCALE GENOMIC DNA]</scope>
    <source>
        <strain evidence="4 5">ATCC 35992</strain>
    </source>
</reference>
<evidence type="ECO:0000256" key="2">
    <source>
        <dbReference type="PIRSR" id="PIRSR640198-3"/>
    </source>
</evidence>
<dbReference type="EMBL" id="FUXZ01000031">
    <property type="protein sequence ID" value="SKA73150.1"/>
    <property type="molecule type" value="Genomic_DNA"/>
</dbReference>
<dbReference type="Proteomes" id="UP000190814">
    <property type="component" value="Unassembled WGS sequence"/>
</dbReference>
<dbReference type="InterPro" id="IPR036597">
    <property type="entry name" value="Fido-like_dom_sf"/>
</dbReference>
<dbReference type="PANTHER" id="PTHR13504">
    <property type="entry name" value="FIDO DOMAIN-CONTAINING PROTEIN DDB_G0283145"/>
    <property type="match status" value="1"/>
</dbReference>
<dbReference type="PANTHER" id="PTHR13504:SF38">
    <property type="entry name" value="FIDO DOMAIN-CONTAINING PROTEIN"/>
    <property type="match status" value="1"/>
</dbReference>
<feature type="active site" evidence="1">
    <location>
        <position position="174"/>
    </location>
</feature>
<keyword evidence="5" id="KW-1185">Reference proteome</keyword>
<dbReference type="PROSITE" id="PS51459">
    <property type="entry name" value="FIDO"/>
    <property type="match status" value="1"/>
</dbReference>
<protein>
    <submittedName>
        <fullName evidence="4">Fic/DOC family protein</fullName>
    </submittedName>
</protein>
<organism evidence="4 5">
    <name type="scientific">Eubacterium uniforme</name>
    <dbReference type="NCBI Taxonomy" id="39495"/>
    <lineage>
        <taxon>Bacteria</taxon>
        <taxon>Bacillati</taxon>
        <taxon>Bacillota</taxon>
        <taxon>Clostridia</taxon>
        <taxon>Eubacteriales</taxon>
        <taxon>Eubacteriaceae</taxon>
        <taxon>Eubacterium</taxon>
    </lineage>
</organism>
<accession>A0A1T4W799</accession>
<dbReference type="InterPro" id="IPR040198">
    <property type="entry name" value="Fido_containing"/>
</dbReference>
<evidence type="ECO:0000259" key="3">
    <source>
        <dbReference type="PROSITE" id="PS51459"/>
    </source>
</evidence>
<feature type="site" description="Important for autoinhibition of adenylyltransferase activity" evidence="2">
    <location>
        <position position="48"/>
    </location>
</feature>
<dbReference type="SUPFAM" id="SSF140931">
    <property type="entry name" value="Fic-like"/>
    <property type="match status" value="1"/>
</dbReference>
<dbReference type="STRING" id="39495.SAMN02745111_02452"/>
<dbReference type="Gene3D" id="1.10.3290.10">
    <property type="entry name" value="Fido-like domain"/>
    <property type="match status" value="1"/>
</dbReference>
<dbReference type="Pfam" id="PF02661">
    <property type="entry name" value="Fic"/>
    <property type="match status" value="1"/>
</dbReference>
<name>A0A1T4W799_9FIRM</name>
<evidence type="ECO:0000313" key="4">
    <source>
        <dbReference type="EMBL" id="SKA73150.1"/>
    </source>
</evidence>
<dbReference type="AlphaFoldDB" id="A0A1T4W799"/>
<sequence length="265" mass="31395">MIIDNKKNYEDLNERLISFSEIKKEKLIFEPLWKDFKYSFCWSSNSIEGNTLSLEETIETLEFDAVHSNHTYKEYTDAKNLYKAIENYLCLDAKDIDETWIKQCNNMIIQRGEKYREENLYIGSLVEAVYYPPDYTLIDGKMNEWLSDINKKNSSINDIIKNIAKKHIDFERIHPFPNGNGRTGRIILNQQLINNNIFPIAITDNSKYRQAFKYYDKNGDISLMEYLIISSEMRMLDKYEELLKNIDRSLNIEKPRLNPNHGKSR</sequence>
<dbReference type="OrthoDB" id="9813719at2"/>